<gene>
    <name evidence="1" type="ORF">DFH07DRAFT_771655</name>
</gene>
<dbReference type="AlphaFoldDB" id="A0AAD7NH51"/>
<dbReference type="Proteomes" id="UP001215280">
    <property type="component" value="Unassembled WGS sequence"/>
</dbReference>
<dbReference type="EMBL" id="JARJLG010000047">
    <property type="protein sequence ID" value="KAJ7760864.1"/>
    <property type="molecule type" value="Genomic_DNA"/>
</dbReference>
<comment type="caution">
    <text evidence="1">The sequence shown here is derived from an EMBL/GenBank/DDBJ whole genome shotgun (WGS) entry which is preliminary data.</text>
</comment>
<accession>A0AAD7NH51</accession>
<evidence type="ECO:0000313" key="1">
    <source>
        <dbReference type="EMBL" id="KAJ7760864.1"/>
    </source>
</evidence>
<protein>
    <submittedName>
        <fullName evidence="1">Uncharacterized protein</fullName>
    </submittedName>
</protein>
<keyword evidence="2" id="KW-1185">Reference proteome</keyword>
<organism evidence="1 2">
    <name type="scientific">Mycena maculata</name>
    <dbReference type="NCBI Taxonomy" id="230809"/>
    <lineage>
        <taxon>Eukaryota</taxon>
        <taxon>Fungi</taxon>
        <taxon>Dikarya</taxon>
        <taxon>Basidiomycota</taxon>
        <taxon>Agaricomycotina</taxon>
        <taxon>Agaricomycetes</taxon>
        <taxon>Agaricomycetidae</taxon>
        <taxon>Agaricales</taxon>
        <taxon>Marasmiineae</taxon>
        <taxon>Mycenaceae</taxon>
        <taxon>Mycena</taxon>
    </lineage>
</organism>
<proteinExistence type="predicted"/>
<name>A0AAD7NH51_9AGAR</name>
<reference evidence="1" key="1">
    <citation type="submission" date="2023-03" db="EMBL/GenBank/DDBJ databases">
        <title>Massive genome expansion in bonnet fungi (Mycena s.s.) driven by repeated elements and novel gene families across ecological guilds.</title>
        <authorList>
            <consortium name="Lawrence Berkeley National Laboratory"/>
            <person name="Harder C.B."/>
            <person name="Miyauchi S."/>
            <person name="Viragh M."/>
            <person name="Kuo A."/>
            <person name="Thoen E."/>
            <person name="Andreopoulos B."/>
            <person name="Lu D."/>
            <person name="Skrede I."/>
            <person name="Drula E."/>
            <person name="Henrissat B."/>
            <person name="Morin E."/>
            <person name="Kohler A."/>
            <person name="Barry K."/>
            <person name="LaButti K."/>
            <person name="Morin E."/>
            <person name="Salamov A."/>
            <person name="Lipzen A."/>
            <person name="Mereny Z."/>
            <person name="Hegedus B."/>
            <person name="Baldrian P."/>
            <person name="Stursova M."/>
            <person name="Weitz H."/>
            <person name="Taylor A."/>
            <person name="Grigoriev I.V."/>
            <person name="Nagy L.G."/>
            <person name="Martin F."/>
            <person name="Kauserud H."/>
        </authorList>
    </citation>
    <scope>NUCLEOTIDE SEQUENCE</scope>
    <source>
        <strain evidence="1">CBHHK188m</strain>
    </source>
</reference>
<sequence length="124" mass="13486">MALTLPQSLPALPENPEPWSTNTLAAYNVLNTSYIHALGVLRQESGDPVRYKLVSSNIVDNMIPILERMGTDGLPQEWLERCAYILGRLVYELQVSALAAEGIFRDAVGKGCAPAETPQAGAYL</sequence>
<evidence type="ECO:0000313" key="2">
    <source>
        <dbReference type="Proteomes" id="UP001215280"/>
    </source>
</evidence>